<dbReference type="PROSITE" id="PS50088">
    <property type="entry name" value="ANK_REPEAT"/>
    <property type="match status" value="1"/>
</dbReference>
<evidence type="ECO:0000256" key="1">
    <source>
        <dbReference type="PROSITE-ProRule" id="PRU00023"/>
    </source>
</evidence>
<feature type="region of interest" description="Disordered" evidence="2">
    <location>
        <begin position="1"/>
        <end position="25"/>
    </location>
</feature>
<evidence type="ECO:0000256" key="2">
    <source>
        <dbReference type="SAM" id="MobiDB-lite"/>
    </source>
</evidence>
<name>A0A5D3BNU5_CUCMM</name>
<sequence length="104" mass="11390">MDVLVSPQGQKQNVQTSFRKSSSVSSQKDLWLIVHEGSLADVDSALAVLKRNGGNINARNPFGLTPLHIATWRNHIPIVRRLLAAGADPDARVCWLTLFMSDLG</sequence>
<dbReference type="Proteomes" id="UP000321947">
    <property type="component" value="Unassembled WGS sequence"/>
</dbReference>
<dbReference type="SMART" id="SM00248">
    <property type="entry name" value="ANK"/>
    <property type="match status" value="1"/>
</dbReference>
<keyword evidence="1" id="KW-0040">ANK repeat</keyword>
<dbReference type="EMBL" id="SSTD01016371">
    <property type="protein sequence ID" value="TYK00957.1"/>
    <property type="molecule type" value="Genomic_DNA"/>
</dbReference>
<dbReference type="PROSITE" id="PS50297">
    <property type="entry name" value="ANK_REP_REGION"/>
    <property type="match status" value="1"/>
</dbReference>
<gene>
    <name evidence="3" type="ORF">E5676_scaffold602G001340</name>
</gene>
<dbReference type="InterPro" id="IPR036770">
    <property type="entry name" value="Ankyrin_rpt-contain_sf"/>
</dbReference>
<feature type="compositionally biased region" description="Polar residues" evidence="2">
    <location>
        <begin position="7"/>
        <end position="20"/>
    </location>
</feature>
<accession>A0A5D3BNU5</accession>
<evidence type="ECO:0000313" key="4">
    <source>
        <dbReference type="Proteomes" id="UP000321947"/>
    </source>
</evidence>
<dbReference type="Gene3D" id="1.25.40.20">
    <property type="entry name" value="Ankyrin repeat-containing domain"/>
    <property type="match status" value="1"/>
</dbReference>
<organism evidence="3 4">
    <name type="scientific">Cucumis melo var. makuwa</name>
    <name type="common">Oriental melon</name>
    <dbReference type="NCBI Taxonomy" id="1194695"/>
    <lineage>
        <taxon>Eukaryota</taxon>
        <taxon>Viridiplantae</taxon>
        <taxon>Streptophyta</taxon>
        <taxon>Embryophyta</taxon>
        <taxon>Tracheophyta</taxon>
        <taxon>Spermatophyta</taxon>
        <taxon>Magnoliopsida</taxon>
        <taxon>eudicotyledons</taxon>
        <taxon>Gunneridae</taxon>
        <taxon>Pentapetalae</taxon>
        <taxon>rosids</taxon>
        <taxon>fabids</taxon>
        <taxon>Cucurbitales</taxon>
        <taxon>Cucurbitaceae</taxon>
        <taxon>Benincaseae</taxon>
        <taxon>Cucumis</taxon>
    </lineage>
</organism>
<reference evidence="3 4" key="1">
    <citation type="submission" date="2019-08" db="EMBL/GenBank/DDBJ databases">
        <title>Draft genome sequences of two oriental melons (Cucumis melo L. var makuwa).</title>
        <authorList>
            <person name="Kwon S.-Y."/>
        </authorList>
    </citation>
    <scope>NUCLEOTIDE SEQUENCE [LARGE SCALE GENOMIC DNA]</scope>
    <source>
        <strain evidence="4">cv. Chang Bougi</strain>
        <tissue evidence="3">Leaf</tissue>
    </source>
</reference>
<dbReference type="InterPro" id="IPR002110">
    <property type="entry name" value="Ankyrin_rpt"/>
</dbReference>
<evidence type="ECO:0000313" key="3">
    <source>
        <dbReference type="EMBL" id="TYK00957.1"/>
    </source>
</evidence>
<feature type="repeat" description="ANK" evidence="1">
    <location>
        <begin position="62"/>
        <end position="94"/>
    </location>
</feature>
<dbReference type="Pfam" id="PF00023">
    <property type="entry name" value="Ank"/>
    <property type="match status" value="1"/>
</dbReference>
<dbReference type="SUPFAM" id="SSF48403">
    <property type="entry name" value="Ankyrin repeat"/>
    <property type="match status" value="1"/>
</dbReference>
<comment type="caution">
    <text evidence="3">The sequence shown here is derived from an EMBL/GenBank/DDBJ whole genome shotgun (WGS) entry which is preliminary data.</text>
</comment>
<proteinExistence type="predicted"/>
<dbReference type="AlphaFoldDB" id="A0A5D3BNU5"/>
<protein>
    <submittedName>
        <fullName evidence="3">RCC1 and BTB domain-containing protein 2-like</fullName>
    </submittedName>
</protein>